<feature type="compositionally biased region" description="Low complexity" evidence="1">
    <location>
        <begin position="350"/>
        <end position="360"/>
    </location>
</feature>
<accession>A0A9P4JMY8</accession>
<feature type="region of interest" description="Disordered" evidence="1">
    <location>
        <begin position="297"/>
        <end position="337"/>
    </location>
</feature>
<evidence type="ECO:0000256" key="1">
    <source>
        <dbReference type="SAM" id="MobiDB-lite"/>
    </source>
</evidence>
<feature type="compositionally biased region" description="Pro residues" evidence="1">
    <location>
        <begin position="361"/>
        <end position="386"/>
    </location>
</feature>
<feature type="compositionally biased region" description="Basic and acidic residues" evidence="1">
    <location>
        <begin position="453"/>
        <end position="463"/>
    </location>
</feature>
<feature type="region of interest" description="Disordered" evidence="1">
    <location>
        <begin position="414"/>
        <end position="484"/>
    </location>
</feature>
<protein>
    <submittedName>
        <fullName evidence="2">Uncharacterized protein</fullName>
    </submittedName>
</protein>
<dbReference type="EMBL" id="ML993987">
    <property type="protein sequence ID" value="KAF2201176.1"/>
    <property type="molecule type" value="Genomic_DNA"/>
</dbReference>
<dbReference type="AlphaFoldDB" id="A0A9P4JMY8"/>
<feature type="compositionally biased region" description="Acidic residues" evidence="1">
    <location>
        <begin position="475"/>
        <end position="484"/>
    </location>
</feature>
<comment type="caution">
    <text evidence="2">The sequence shown here is derived from an EMBL/GenBank/DDBJ whole genome shotgun (WGS) entry which is preliminary data.</text>
</comment>
<proteinExistence type="predicted"/>
<evidence type="ECO:0000313" key="2">
    <source>
        <dbReference type="EMBL" id="KAF2201176.1"/>
    </source>
</evidence>
<gene>
    <name evidence="2" type="ORF">GQ43DRAFT_472003</name>
</gene>
<dbReference type="Proteomes" id="UP000799536">
    <property type="component" value="Unassembled WGS sequence"/>
</dbReference>
<sequence length="484" mass="53123">MSLRMLQPGTVYFHYPLNRPPAYTGRPAIDPSAVSSLSSAYFDAMEQVAEVCNADEDEELDEEDTVKDVIPQKQGQPCVMERRGAIDLGRPAHQPQLDSNLPQRPESVPGNEYLAAPSNYYLINAQCYNDCNRAQSTGTVLKPHNGLLTNPHRSLSSPPTFNYRFSPNFGVDFDLGLRSDNDGSPNSDSSIFVNHSFSISETYLHLSQSPPQVDDTTSTTSGSSQHLIPAPYVPSKESREAQSPRSLAFNPTKDLEAVCTEWTINGTSGGSQHSLIPLPYERTSASSAACPHHQISCECNGDSSTSRTLIPRPYSPRDAHPTNHSLPPLPSSFENENCLLPPSSSRIHFPVSPSSESSSVPYPPPPPIRSAPLPPPSTFPITPTPKPTKSFGKRRRKGNQLQYPTILTPIREDDAESSEWECVDSHHMGKKGEKGTDGKGGGGFGRLLKRMVGKSDLKGEGKGKKDRKKKHRDEVGEEEYDDWM</sequence>
<evidence type="ECO:0000313" key="3">
    <source>
        <dbReference type="Proteomes" id="UP000799536"/>
    </source>
</evidence>
<feature type="region of interest" description="Disordered" evidence="1">
    <location>
        <begin position="349"/>
        <end position="401"/>
    </location>
</feature>
<organism evidence="2 3">
    <name type="scientific">Delitschia confertaspora ATCC 74209</name>
    <dbReference type="NCBI Taxonomy" id="1513339"/>
    <lineage>
        <taxon>Eukaryota</taxon>
        <taxon>Fungi</taxon>
        <taxon>Dikarya</taxon>
        <taxon>Ascomycota</taxon>
        <taxon>Pezizomycotina</taxon>
        <taxon>Dothideomycetes</taxon>
        <taxon>Pleosporomycetidae</taxon>
        <taxon>Pleosporales</taxon>
        <taxon>Delitschiaceae</taxon>
        <taxon>Delitschia</taxon>
    </lineage>
</organism>
<feature type="region of interest" description="Disordered" evidence="1">
    <location>
        <begin position="206"/>
        <end position="249"/>
    </location>
</feature>
<name>A0A9P4JMY8_9PLEO</name>
<feature type="compositionally biased region" description="Polar residues" evidence="1">
    <location>
        <begin position="206"/>
        <end position="215"/>
    </location>
</feature>
<keyword evidence="3" id="KW-1185">Reference proteome</keyword>
<reference evidence="2" key="1">
    <citation type="journal article" date="2020" name="Stud. Mycol.">
        <title>101 Dothideomycetes genomes: a test case for predicting lifestyles and emergence of pathogens.</title>
        <authorList>
            <person name="Haridas S."/>
            <person name="Albert R."/>
            <person name="Binder M."/>
            <person name="Bloem J."/>
            <person name="Labutti K."/>
            <person name="Salamov A."/>
            <person name="Andreopoulos B."/>
            <person name="Baker S."/>
            <person name="Barry K."/>
            <person name="Bills G."/>
            <person name="Bluhm B."/>
            <person name="Cannon C."/>
            <person name="Castanera R."/>
            <person name="Culley D."/>
            <person name="Daum C."/>
            <person name="Ezra D."/>
            <person name="Gonzalez J."/>
            <person name="Henrissat B."/>
            <person name="Kuo A."/>
            <person name="Liang C."/>
            <person name="Lipzen A."/>
            <person name="Lutzoni F."/>
            <person name="Magnuson J."/>
            <person name="Mondo S."/>
            <person name="Nolan M."/>
            <person name="Ohm R."/>
            <person name="Pangilinan J."/>
            <person name="Park H.-J."/>
            <person name="Ramirez L."/>
            <person name="Alfaro M."/>
            <person name="Sun H."/>
            <person name="Tritt A."/>
            <person name="Yoshinaga Y."/>
            <person name="Zwiers L.-H."/>
            <person name="Turgeon B."/>
            <person name="Goodwin S."/>
            <person name="Spatafora J."/>
            <person name="Crous P."/>
            <person name="Grigoriev I."/>
        </authorList>
    </citation>
    <scope>NUCLEOTIDE SEQUENCE</scope>
    <source>
        <strain evidence="2">ATCC 74209</strain>
    </source>
</reference>
<feature type="compositionally biased region" description="Basic and acidic residues" evidence="1">
    <location>
        <begin position="423"/>
        <end position="437"/>
    </location>
</feature>